<dbReference type="InterPro" id="IPR036661">
    <property type="entry name" value="Luciferase-like_sf"/>
</dbReference>
<keyword evidence="1" id="KW-0560">Oxidoreductase</keyword>
<dbReference type="PANTHER" id="PTHR30137:SF8">
    <property type="entry name" value="BLR5498 PROTEIN"/>
    <property type="match status" value="1"/>
</dbReference>
<proteinExistence type="predicted"/>
<dbReference type="OrthoDB" id="9804736at2"/>
<protein>
    <recommendedName>
        <fullName evidence="3">Luciferase-like domain-containing protein</fullName>
    </recommendedName>
</protein>
<dbReference type="Pfam" id="PF00296">
    <property type="entry name" value="Bac_luciferase"/>
    <property type="match status" value="1"/>
</dbReference>
<evidence type="ECO:0000256" key="2">
    <source>
        <dbReference type="ARBA" id="ARBA00023033"/>
    </source>
</evidence>
<dbReference type="Gene3D" id="3.20.20.30">
    <property type="entry name" value="Luciferase-like domain"/>
    <property type="match status" value="1"/>
</dbReference>
<evidence type="ECO:0000313" key="4">
    <source>
        <dbReference type="EMBL" id="ARP98009.1"/>
    </source>
</evidence>
<accession>A0A1W6ZKX7</accession>
<dbReference type="STRING" id="1235591.CAK95_02130"/>
<dbReference type="AlphaFoldDB" id="A0A1W6ZKX7"/>
<keyword evidence="2" id="KW-0503">Monooxygenase</keyword>
<dbReference type="GO" id="GO:0004497">
    <property type="term" value="F:monooxygenase activity"/>
    <property type="evidence" value="ECO:0007669"/>
    <property type="project" value="UniProtKB-KW"/>
</dbReference>
<evidence type="ECO:0000313" key="5">
    <source>
        <dbReference type="Proteomes" id="UP000194137"/>
    </source>
</evidence>
<dbReference type="SUPFAM" id="SSF51679">
    <property type="entry name" value="Bacterial luciferase-like"/>
    <property type="match status" value="1"/>
</dbReference>
<feature type="domain" description="Luciferase-like" evidence="3">
    <location>
        <begin position="40"/>
        <end position="349"/>
    </location>
</feature>
<gene>
    <name evidence="4" type="ORF">CAK95_02130</name>
</gene>
<dbReference type="InterPro" id="IPR050766">
    <property type="entry name" value="Bact_Lucif_Oxidored"/>
</dbReference>
<name>A0A1W6ZKX7_9HYPH</name>
<dbReference type="GO" id="GO:0016705">
    <property type="term" value="F:oxidoreductase activity, acting on paired donors, with incorporation or reduction of molecular oxygen"/>
    <property type="evidence" value="ECO:0007669"/>
    <property type="project" value="InterPro"/>
</dbReference>
<dbReference type="Proteomes" id="UP000194137">
    <property type="component" value="Chromosome"/>
</dbReference>
<dbReference type="PANTHER" id="PTHR30137">
    <property type="entry name" value="LUCIFERASE-LIKE MONOOXYGENASE"/>
    <property type="match status" value="1"/>
</dbReference>
<dbReference type="KEGG" id="psin:CAK95_02130"/>
<evidence type="ECO:0000256" key="1">
    <source>
        <dbReference type="ARBA" id="ARBA00023002"/>
    </source>
</evidence>
<evidence type="ECO:0000259" key="3">
    <source>
        <dbReference type="Pfam" id="PF00296"/>
    </source>
</evidence>
<reference evidence="4 5" key="1">
    <citation type="submission" date="2017-05" db="EMBL/GenBank/DDBJ databases">
        <title>Full genome sequence of Pseudorhodoplanes sinuspersici.</title>
        <authorList>
            <person name="Dastgheib S.M.M."/>
            <person name="Shavandi M."/>
            <person name="Tirandaz H."/>
        </authorList>
    </citation>
    <scope>NUCLEOTIDE SEQUENCE [LARGE SCALE GENOMIC DNA]</scope>
    <source>
        <strain evidence="4 5">RIPI110</strain>
    </source>
</reference>
<organism evidence="4 5">
    <name type="scientific">Pseudorhodoplanes sinuspersici</name>
    <dbReference type="NCBI Taxonomy" id="1235591"/>
    <lineage>
        <taxon>Bacteria</taxon>
        <taxon>Pseudomonadati</taxon>
        <taxon>Pseudomonadota</taxon>
        <taxon>Alphaproteobacteria</taxon>
        <taxon>Hyphomicrobiales</taxon>
        <taxon>Pseudorhodoplanes</taxon>
    </lineage>
</organism>
<dbReference type="RefSeq" id="WP_086086326.1">
    <property type="nucleotide sequence ID" value="NZ_CP021112.1"/>
</dbReference>
<keyword evidence="5" id="KW-1185">Reference proteome</keyword>
<dbReference type="GO" id="GO:0005829">
    <property type="term" value="C:cytosol"/>
    <property type="evidence" value="ECO:0007669"/>
    <property type="project" value="TreeGrafter"/>
</dbReference>
<dbReference type="InterPro" id="IPR011251">
    <property type="entry name" value="Luciferase-like_dom"/>
</dbReference>
<sequence>MQVYHFSENPYPQAWDADQRSLRVTLPNKHFDPNVGAELINRYIDEWALCDELGLNIWVNEHHSTPTCVTASTMLPMAMLARETKRARLLTLGVPIGVRHDPVLVAEEAAYVDLVSRGRLELGLVKGYPTEIAPANVNPASIGERFWEAHDLIVKALTTHDGAFNWEGNHFHFRHVNIWPRPFQQPCPPIWITAFSPHSVRPIADRGYVVAAGINARSGRSIFGAYRAHLADLGRPAPALDRFGYMVLVGVGDTEEEGQRFARQVKGYLDTTGIVHPSFGNPPGYQPVAARVAEVRRGQQGITGSAFQTDRDGNPVRYSTASIPELIKAGAVFAGTPDQVFEQIRELYDYVGGFGHLLAMMHGGVLSHEDTTKSMTLFSKEVLPRLAELDKGGQTEELVKRFEESALVAQT</sequence>
<dbReference type="EMBL" id="CP021112">
    <property type="protein sequence ID" value="ARP98009.1"/>
    <property type="molecule type" value="Genomic_DNA"/>
</dbReference>